<feature type="domain" description="C2H2-type" evidence="7">
    <location>
        <begin position="275"/>
        <end position="303"/>
    </location>
</feature>
<evidence type="ECO:0000256" key="1">
    <source>
        <dbReference type="ARBA" id="ARBA00022723"/>
    </source>
</evidence>
<feature type="domain" description="C2H2-type" evidence="7">
    <location>
        <begin position="195"/>
        <end position="222"/>
    </location>
</feature>
<keyword evidence="3 5" id="KW-0863">Zinc-finger</keyword>
<feature type="region of interest" description="Disordered" evidence="6">
    <location>
        <begin position="298"/>
        <end position="347"/>
    </location>
</feature>
<sequence length="499" mass="54887">MSEQKKRKLDRLIERMRHNNNNNNINAVVAAAVVAVEEKALTAGNLAKIGGCRLCDVRFASESDLLLHIIEHYPERFYLSCDDDASKEKENEEKRLIDKEIKRVAAEVKGFKSSRSAVIVDRERCLSQDSPTMVERMRNGASSSTSDSPSDLPYFMCPECCLTFSDSDAYNAHLDQHMLWRVTQRLTDFNHAKIQRCIQCDAHFTDAHRYQEHMRSHSNTQESVCIVCGQTFGTQFELNLHMGSHTGGTYDCKECGKCFENRKALTQHHKAHNHFACPDCSATLGSRAELTNHLLSSHESKISSTVDDNSTTRDNQTPLSAISSSVTPLAIQAPRTPSSHGDASLSPPAVSGSCARVAFDKGAMNNAYLDGLLEDICAKQDKKRKSTATTEGIAAGGRAAADQLGAAVSPHQLAKQLPAFSSFGNGQTTDADAALQNDYLNSVLETNVRRYNRERPKSFAQREEESLNAASEAKSKEAMFALFQLAMRAASTAVASTKL</sequence>
<evidence type="ECO:0000256" key="4">
    <source>
        <dbReference type="ARBA" id="ARBA00022833"/>
    </source>
</evidence>
<dbReference type="Proteomes" id="UP000887566">
    <property type="component" value="Unplaced"/>
</dbReference>
<dbReference type="InterPro" id="IPR036236">
    <property type="entry name" value="Znf_C2H2_sf"/>
</dbReference>
<dbReference type="GO" id="GO:0005634">
    <property type="term" value="C:nucleus"/>
    <property type="evidence" value="ECO:0007669"/>
    <property type="project" value="TreeGrafter"/>
</dbReference>
<evidence type="ECO:0000256" key="2">
    <source>
        <dbReference type="ARBA" id="ARBA00022737"/>
    </source>
</evidence>
<dbReference type="PROSITE" id="PS50157">
    <property type="entry name" value="ZINC_FINGER_C2H2_2"/>
    <property type="match status" value="4"/>
</dbReference>
<evidence type="ECO:0000313" key="8">
    <source>
        <dbReference type="Proteomes" id="UP000887566"/>
    </source>
</evidence>
<dbReference type="SMART" id="SM00355">
    <property type="entry name" value="ZnF_C2H2"/>
    <property type="match status" value="6"/>
</dbReference>
<dbReference type="PROSITE" id="PS00028">
    <property type="entry name" value="ZINC_FINGER_C2H2_1"/>
    <property type="match status" value="4"/>
</dbReference>
<keyword evidence="1" id="KW-0479">Metal-binding</keyword>
<dbReference type="WBParaSite" id="PSAMB.scaffold2027size25944.g16060.t1">
    <property type="protein sequence ID" value="PSAMB.scaffold2027size25944.g16060.t1"/>
    <property type="gene ID" value="PSAMB.scaffold2027size25944.g16060"/>
</dbReference>
<evidence type="ECO:0000313" key="9">
    <source>
        <dbReference type="WBParaSite" id="PSAMB.scaffold2027size25944.g16060.t1"/>
    </source>
</evidence>
<dbReference type="PANTHER" id="PTHR24409">
    <property type="entry name" value="ZINC FINGER PROTEIN 142"/>
    <property type="match status" value="1"/>
</dbReference>
<keyword evidence="2" id="KW-0677">Repeat</keyword>
<organism evidence="8 9">
    <name type="scientific">Plectus sambesii</name>
    <dbReference type="NCBI Taxonomy" id="2011161"/>
    <lineage>
        <taxon>Eukaryota</taxon>
        <taxon>Metazoa</taxon>
        <taxon>Ecdysozoa</taxon>
        <taxon>Nematoda</taxon>
        <taxon>Chromadorea</taxon>
        <taxon>Plectida</taxon>
        <taxon>Plectina</taxon>
        <taxon>Plectoidea</taxon>
        <taxon>Plectidae</taxon>
        <taxon>Plectus</taxon>
    </lineage>
</organism>
<reference evidence="9" key="1">
    <citation type="submission" date="2022-11" db="UniProtKB">
        <authorList>
            <consortium name="WormBaseParasite"/>
        </authorList>
    </citation>
    <scope>IDENTIFICATION</scope>
</reference>
<dbReference type="GO" id="GO:0000981">
    <property type="term" value="F:DNA-binding transcription factor activity, RNA polymerase II-specific"/>
    <property type="evidence" value="ECO:0007669"/>
    <property type="project" value="TreeGrafter"/>
</dbReference>
<evidence type="ECO:0000256" key="6">
    <source>
        <dbReference type="SAM" id="MobiDB-lite"/>
    </source>
</evidence>
<dbReference type="GO" id="GO:0008270">
    <property type="term" value="F:zinc ion binding"/>
    <property type="evidence" value="ECO:0007669"/>
    <property type="project" value="UniProtKB-KW"/>
</dbReference>
<dbReference type="Gene3D" id="3.30.160.60">
    <property type="entry name" value="Classic Zinc Finger"/>
    <property type="match status" value="2"/>
</dbReference>
<evidence type="ECO:0000259" key="7">
    <source>
        <dbReference type="PROSITE" id="PS50157"/>
    </source>
</evidence>
<keyword evidence="4" id="KW-0862">Zinc</keyword>
<protein>
    <submittedName>
        <fullName evidence="9">C2H2-type domain-containing protein</fullName>
    </submittedName>
</protein>
<dbReference type="PANTHER" id="PTHR24409:SF295">
    <property type="entry name" value="AZ2-RELATED"/>
    <property type="match status" value="1"/>
</dbReference>
<dbReference type="InterPro" id="IPR013087">
    <property type="entry name" value="Znf_C2H2_type"/>
</dbReference>
<feature type="domain" description="C2H2-type" evidence="7">
    <location>
        <begin position="223"/>
        <end position="250"/>
    </location>
</feature>
<dbReference type="Pfam" id="PF12874">
    <property type="entry name" value="zf-met"/>
    <property type="match status" value="1"/>
</dbReference>
<dbReference type="GO" id="GO:0000977">
    <property type="term" value="F:RNA polymerase II transcription regulatory region sequence-specific DNA binding"/>
    <property type="evidence" value="ECO:0007669"/>
    <property type="project" value="TreeGrafter"/>
</dbReference>
<keyword evidence="8" id="KW-1185">Reference proteome</keyword>
<feature type="domain" description="C2H2-type" evidence="7">
    <location>
        <begin position="250"/>
        <end position="272"/>
    </location>
</feature>
<evidence type="ECO:0000256" key="3">
    <source>
        <dbReference type="ARBA" id="ARBA00022771"/>
    </source>
</evidence>
<dbReference type="Pfam" id="PF00096">
    <property type="entry name" value="zf-C2H2"/>
    <property type="match status" value="1"/>
</dbReference>
<accession>A0A914VJ57</accession>
<evidence type="ECO:0000256" key="5">
    <source>
        <dbReference type="PROSITE-ProRule" id="PRU00042"/>
    </source>
</evidence>
<proteinExistence type="predicted"/>
<dbReference type="AlphaFoldDB" id="A0A914VJ57"/>
<name>A0A914VJ57_9BILA</name>
<dbReference type="SUPFAM" id="SSF57667">
    <property type="entry name" value="beta-beta-alpha zinc fingers"/>
    <property type="match status" value="2"/>
</dbReference>
<feature type="compositionally biased region" description="Polar residues" evidence="6">
    <location>
        <begin position="302"/>
        <end position="327"/>
    </location>
</feature>